<evidence type="ECO:0000313" key="3">
    <source>
        <dbReference type="Proteomes" id="UP000237662"/>
    </source>
</evidence>
<dbReference type="EMBL" id="PTJC01000005">
    <property type="protein sequence ID" value="PPK87086.1"/>
    <property type="molecule type" value="Genomic_DNA"/>
</dbReference>
<organism evidence="2 3">
    <name type="scientific">Neolewinella xylanilytica</name>
    <dbReference type="NCBI Taxonomy" id="1514080"/>
    <lineage>
        <taxon>Bacteria</taxon>
        <taxon>Pseudomonadati</taxon>
        <taxon>Bacteroidota</taxon>
        <taxon>Saprospiria</taxon>
        <taxon>Saprospirales</taxon>
        <taxon>Lewinellaceae</taxon>
        <taxon>Neolewinella</taxon>
    </lineage>
</organism>
<dbReference type="NCBIfam" id="TIGR01451">
    <property type="entry name" value="B_ant_repeat"/>
    <property type="match status" value="1"/>
</dbReference>
<dbReference type="RefSeq" id="WP_104417705.1">
    <property type="nucleotide sequence ID" value="NZ_PTJC01000005.1"/>
</dbReference>
<dbReference type="Pfam" id="PF24595">
    <property type="entry name" value="DUF7619"/>
    <property type="match status" value="1"/>
</dbReference>
<dbReference type="InterPro" id="IPR021655">
    <property type="entry name" value="Put_metal-bd"/>
</dbReference>
<reference evidence="2 3" key="1">
    <citation type="submission" date="2018-02" db="EMBL/GenBank/DDBJ databases">
        <title>Genomic Encyclopedia of Archaeal and Bacterial Type Strains, Phase II (KMG-II): from individual species to whole genera.</title>
        <authorList>
            <person name="Goeker M."/>
        </authorList>
    </citation>
    <scope>NUCLEOTIDE SEQUENCE [LARGE SCALE GENOMIC DNA]</scope>
    <source>
        <strain evidence="2 3">DSM 29526</strain>
    </source>
</reference>
<dbReference type="OrthoDB" id="1110367at2"/>
<dbReference type="InterPro" id="IPR055353">
    <property type="entry name" value="DUF7619"/>
</dbReference>
<dbReference type="InterPro" id="IPR047589">
    <property type="entry name" value="DUF11_rpt"/>
</dbReference>
<dbReference type="InterPro" id="IPR026444">
    <property type="entry name" value="Secre_tail"/>
</dbReference>
<feature type="domain" description="DUF7619" evidence="1">
    <location>
        <begin position="648"/>
        <end position="784"/>
    </location>
</feature>
<proteinExistence type="predicted"/>
<comment type="caution">
    <text evidence="2">The sequence shown here is derived from an EMBL/GenBank/DDBJ whole genome shotgun (WGS) entry which is preliminary data.</text>
</comment>
<accession>A0A2S6I6F2</accession>
<sequence>MKLYLLPLFFLPLLLAGQSIPHQVGVLDIQPTGEEKAILELGAIAGKVFWAVEGDINYLSNGSASSTVSFAGDSNVGFRSGLQTLGNRGQEYYFYYADGPKSYYVKVDARLPYPRELQFDLLNKEEFTYTEPVMSGDNFYLVREQRDATLGRHVRQLLELSPLDESVRIVVADTLASLSQPLCGSIAQLDGHVYFSHFQDGGSGPAAYDVVGGTVTNFGTIETTTTLRFTRVADRLLLSYRGTNERSVSRFFTFTGGGAVHAATIRPTVSAALAGKLVALGENGIVYGIDYVSGAATEVVAAPNDLNRPTKVFRLSDTEVLYARVDAFGQWTLGRSNGTVAGTRNLGAIPAMDADGPQEFARLGSFVAFLSPHHPLYLFDPVADILQEVTADRSTNAADPGLAVVGNRLYFAATDATLGHEIHYLTVNEQSVLSGSAFRDDNGNGTRDAEEPGLPNMAIFNGDTKLFTDEDGNFSLPLAHGAPYSVTTDPLECYTLTSATESYAGTFSVANPPAIAFGYQPDESAAKLRLLVNTGRLRCNSDVPVWFTVLNDGCLPLAGTATLTLPDGVTFVESSPAPKTQSGQVLTYAFDTLQPGQPFYSLLKVTTPDETAVGTDILLTGEATAATAGGLTAASSDTSTEQLRCAYDPNDMLVSPSRKEPTNSNYTQLDETITYTVRFQNTGNDTAYTVLIEDELTVLHDLSTFREVAASHPYTVKMHEAGRVVFRFDNIYLPDSNVNHAASQGFVTFDIRARPELEDFTVVKNNAAIYFDANKPVITNTVISTMVADLDKDDDKYHFYQDCNDEDPAINPAAEEITGNTIDENCDGRLEKTTGLTNALPGTVKLYPNPTNDWIHFAYSLSTAELRAELTDATGRRLLREDFRSAISLPVTDYPSGVYTLRVTDIATGATAVRRVIVSGK</sequence>
<protein>
    <submittedName>
        <fullName evidence="2">Putative repeat protein (TIGR01451 family)/predicted secreted protein (Por secretion system target)</fullName>
    </submittedName>
</protein>
<dbReference type="Proteomes" id="UP000237662">
    <property type="component" value="Unassembled WGS sequence"/>
</dbReference>
<dbReference type="InterPro" id="IPR013783">
    <property type="entry name" value="Ig-like_fold"/>
</dbReference>
<name>A0A2S6I6F2_9BACT</name>
<evidence type="ECO:0000259" key="1">
    <source>
        <dbReference type="Pfam" id="PF24595"/>
    </source>
</evidence>
<dbReference type="AlphaFoldDB" id="A0A2S6I6F2"/>
<gene>
    <name evidence="2" type="ORF">CLV84_0020</name>
</gene>
<evidence type="ECO:0000313" key="2">
    <source>
        <dbReference type="EMBL" id="PPK87086.1"/>
    </source>
</evidence>
<dbReference type="Gene3D" id="2.60.40.10">
    <property type="entry name" value="Immunoglobulins"/>
    <property type="match status" value="1"/>
</dbReference>
<dbReference type="NCBIfam" id="TIGR04183">
    <property type="entry name" value="Por_Secre_tail"/>
    <property type="match status" value="1"/>
</dbReference>
<dbReference type="Pfam" id="PF11617">
    <property type="entry name" value="Cu-binding_MopE"/>
    <property type="match status" value="1"/>
</dbReference>
<keyword evidence="3" id="KW-1185">Reference proteome</keyword>